<dbReference type="Pfam" id="PF07714">
    <property type="entry name" value="PK_Tyr_Ser-Thr"/>
    <property type="match status" value="1"/>
</dbReference>
<dbReference type="PROSITE" id="PS00107">
    <property type="entry name" value="PROTEIN_KINASE_ATP"/>
    <property type="match status" value="1"/>
</dbReference>
<evidence type="ECO:0000259" key="20">
    <source>
        <dbReference type="PROSITE" id="PS50011"/>
    </source>
</evidence>
<protein>
    <recommendedName>
        <fullName evidence="2">receptor protein-tyrosine kinase</fullName>
        <ecNumber evidence="2">2.7.10.1</ecNumber>
    </recommendedName>
</protein>
<dbReference type="KEGG" id="pxu:106114513"/>
<feature type="domain" description="Protein kinase" evidence="20">
    <location>
        <begin position="618"/>
        <end position="921"/>
    </location>
</feature>
<dbReference type="Pfam" id="PF23008">
    <property type="entry name" value="FN3_Tor_3rd"/>
    <property type="match status" value="3"/>
</dbReference>
<dbReference type="InterPro" id="IPR003961">
    <property type="entry name" value="FN3_dom"/>
</dbReference>
<evidence type="ECO:0000256" key="6">
    <source>
        <dbReference type="ARBA" id="ARBA00022737"/>
    </source>
</evidence>
<dbReference type="Gene3D" id="2.60.40.10">
    <property type="entry name" value="Immunoglobulins"/>
    <property type="match status" value="1"/>
</dbReference>
<dbReference type="GO" id="GO:0005886">
    <property type="term" value="C:plasma membrane"/>
    <property type="evidence" value="ECO:0007669"/>
    <property type="project" value="TreeGrafter"/>
</dbReference>
<dbReference type="SUPFAM" id="SSF49265">
    <property type="entry name" value="Fibronectin type III"/>
    <property type="match status" value="1"/>
</dbReference>
<dbReference type="GO" id="GO:0007169">
    <property type="term" value="P:cell surface receptor protein tyrosine kinase signaling pathway"/>
    <property type="evidence" value="ECO:0007669"/>
    <property type="project" value="TreeGrafter"/>
</dbReference>
<proteinExistence type="predicted"/>
<dbReference type="PANTHER" id="PTHR24416">
    <property type="entry name" value="TYROSINE-PROTEIN KINASE RECEPTOR"/>
    <property type="match status" value="1"/>
</dbReference>
<dbReference type="FunFam" id="1.10.510.10:FF:000190">
    <property type="entry name" value="Proto-oncogene tyrosine-protein kinase receptor Ret"/>
    <property type="match status" value="1"/>
</dbReference>
<evidence type="ECO:0000256" key="8">
    <source>
        <dbReference type="ARBA" id="ARBA00022777"/>
    </source>
</evidence>
<keyword evidence="6" id="KW-0677">Repeat</keyword>
<keyword evidence="7 16" id="KW-0547">Nucleotide-binding</keyword>
<dbReference type="Pfam" id="PF23006">
    <property type="entry name" value="Tor_FN3_1st"/>
    <property type="match status" value="1"/>
</dbReference>
<evidence type="ECO:0000256" key="1">
    <source>
        <dbReference type="ARBA" id="ARBA00004479"/>
    </source>
</evidence>
<feature type="chain" id="PRO_5042557168" description="receptor protein-tyrosine kinase" evidence="19">
    <location>
        <begin position="25"/>
        <end position="996"/>
    </location>
</feature>
<name>A0AAJ6Z1G0_PAPXU</name>
<gene>
    <name evidence="22" type="primary">LOC106114513</name>
</gene>
<dbReference type="RefSeq" id="XP_013163204.1">
    <property type="nucleotide sequence ID" value="XM_013307750.1"/>
</dbReference>
<evidence type="ECO:0000256" key="10">
    <source>
        <dbReference type="ARBA" id="ARBA00022989"/>
    </source>
</evidence>
<dbReference type="SUPFAM" id="SSF56112">
    <property type="entry name" value="Protein kinase-like (PK-like)"/>
    <property type="match status" value="1"/>
</dbReference>
<dbReference type="InterPro" id="IPR036116">
    <property type="entry name" value="FN3_sf"/>
</dbReference>
<evidence type="ECO:0000256" key="7">
    <source>
        <dbReference type="ARBA" id="ARBA00022741"/>
    </source>
</evidence>
<dbReference type="GO" id="GO:0004714">
    <property type="term" value="F:transmembrane receptor protein tyrosine kinase activity"/>
    <property type="evidence" value="ECO:0007669"/>
    <property type="project" value="UniProtKB-EC"/>
</dbReference>
<dbReference type="GO" id="GO:1902533">
    <property type="term" value="P:positive regulation of intracellular signal transduction"/>
    <property type="evidence" value="ECO:0007669"/>
    <property type="project" value="UniProtKB-ARBA"/>
</dbReference>
<evidence type="ECO:0000256" key="13">
    <source>
        <dbReference type="ARBA" id="ARBA00023170"/>
    </source>
</evidence>
<dbReference type="EC" id="2.7.10.1" evidence="2"/>
<dbReference type="GO" id="GO:0043235">
    <property type="term" value="C:receptor complex"/>
    <property type="evidence" value="ECO:0007669"/>
    <property type="project" value="TreeGrafter"/>
</dbReference>
<comment type="subcellular location">
    <subcellularLocation>
        <location evidence="1">Membrane</location>
        <topology evidence="1">Single-pass type I membrane protein</topology>
    </subcellularLocation>
</comment>
<evidence type="ECO:0000256" key="11">
    <source>
        <dbReference type="ARBA" id="ARBA00023136"/>
    </source>
</evidence>
<feature type="transmembrane region" description="Helical" evidence="18">
    <location>
        <begin position="548"/>
        <end position="572"/>
    </location>
</feature>
<comment type="catalytic activity">
    <reaction evidence="15">
        <text>L-tyrosyl-[protein] + ATP = O-phospho-L-tyrosyl-[protein] + ADP + H(+)</text>
        <dbReference type="Rhea" id="RHEA:10596"/>
        <dbReference type="Rhea" id="RHEA-COMP:10136"/>
        <dbReference type="Rhea" id="RHEA-COMP:20101"/>
        <dbReference type="ChEBI" id="CHEBI:15378"/>
        <dbReference type="ChEBI" id="CHEBI:30616"/>
        <dbReference type="ChEBI" id="CHEBI:46858"/>
        <dbReference type="ChEBI" id="CHEBI:61978"/>
        <dbReference type="ChEBI" id="CHEBI:456216"/>
        <dbReference type="EC" id="2.7.10.1"/>
    </reaction>
</comment>
<dbReference type="InterPro" id="IPR011009">
    <property type="entry name" value="Kinase-like_dom_sf"/>
</dbReference>
<feature type="compositionally biased region" description="Polar residues" evidence="17">
    <location>
        <begin position="981"/>
        <end position="996"/>
    </location>
</feature>
<keyword evidence="9 16" id="KW-0067">ATP-binding</keyword>
<keyword evidence="3" id="KW-0808">Transferase</keyword>
<keyword evidence="5 19" id="KW-0732">Signal</keyword>
<feature type="signal peptide" evidence="19">
    <location>
        <begin position="1"/>
        <end position="24"/>
    </location>
</feature>
<evidence type="ECO:0000256" key="3">
    <source>
        <dbReference type="ARBA" id="ARBA00022679"/>
    </source>
</evidence>
<dbReference type="InterPro" id="IPR017441">
    <property type="entry name" value="Protein_kinase_ATP_BS"/>
</dbReference>
<dbReference type="SMART" id="SM00219">
    <property type="entry name" value="TyrKc"/>
    <property type="match status" value="1"/>
</dbReference>
<reference evidence="22" key="1">
    <citation type="submission" date="2025-08" db="UniProtKB">
        <authorList>
            <consortium name="RefSeq"/>
        </authorList>
    </citation>
    <scope>IDENTIFICATION</scope>
</reference>
<evidence type="ECO:0000256" key="14">
    <source>
        <dbReference type="ARBA" id="ARBA00023180"/>
    </source>
</evidence>
<feature type="compositionally biased region" description="Low complexity" evidence="17">
    <location>
        <begin position="945"/>
        <end position="954"/>
    </location>
</feature>
<feature type="binding site" evidence="16">
    <location>
        <position position="646"/>
    </location>
    <ligand>
        <name>ATP</name>
        <dbReference type="ChEBI" id="CHEBI:30616"/>
    </ligand>
</feature>
<dbReference type="PROSITE" id="PS50011">
    <property type="entry name" value="PROTEIN_KINASE_DOM"/>
    <property type="match status" value="1"/>
</dbReference>
<dbReference type="PROSITE" id="PS00109">
    <property type="entry name" value="PROTEIN_KINASE_TYR"/>
    <property type="match status" value="1"/>
</dbReference>
<keyword evidence="14" id="KW-0325">Glycoprotein</keyword>
<dbReference type="Gene3D" id="1.10.510.10">
    <property type="entry name" value="Transferase(Phosphotransferase) domain 1"/>
    <property type="match status" value="1"/>
</dbReference>
<dbReference type="PRINTS" id="PR00109">
    <property type="entry name" value="TYRKINASE"/>
</dbReference>
<dbReference type="InterPro" id="IPR054167">
    <property type="entry name" value="Tor_FN3_1st"/>
</dbReference>
<dbReference type="InterPro" id="IPR050122">
    <property type="entry name" value="RTK"/>
</dbReference>
<dbReference type="InterPro" id="IPR013783">
    <property type="entry name" value="Ig-like_fold"/>
</dbReference>
<keyword evidence="13" id="KW-0675">Receptor</keyword>
<evidence type="ECO:0000256" key="9">
    <source>
        <dbReference type="ARBA" id="ARBA00022840"/>
    </source>
</evidence>
<evidence type="ECO:0000313" key="22">
    <source>
        <dbReference type="RefSeq" id="XP_013163204.1"/>
    </source>
</evidence>
<sequence length="996" mass="112110">MDGGKMLRIIVFIVLIASVVNVKCEVEDVLTQDLPILFNRTKLSEDVCSYLFFDENQTSYCQKRFLRLYRKPATSLPPSLTVRCQSVDSVTFMRSSKEGWQLVVLIPQEKDFERAVTFTILESSDTIGQLNTTPSRNYTLWTTLLDKDGTPLLWQRGPDVYIWTNPGHVNYEVKIEMLLRHYKNGTRYIPAEFTWNAIDESDSCFSVVNKCNNDTQGVFFSDSIQPDGNRSAVIERLPLDDVCVFMLTGKYGQTLVKYRTPQCYDIQGCVPLPEQFSNVSMKVTEAYGNWRVLVSWKRPRVTPTHYNVSLYADTTHNVIVPGNATEVMFEDVSGEGQYTVSLAATTAGGTARTSRTGYFPILEKISNLSMEIGEAKDGGWRVRMRWARPRSTPIQYNATLYSDTVYNMVVPGNYTEVIFDEVYGEGLFNVSLMSTSTIGTAYTSSEGYFPSEKSSNMTVKVLEGENGGWSVRASWPRETDEPVQYNATLYADTVYNINLPGNSTEVTFDEVYSEGSYNVTLLSITSSGKQLYASHQGNFPRLGHTLSVGLLVGAAWLTALVFIIAVSMLVYLKKKNSNKDKFEYFQGLKDKLYKEGALEAVSEPVVSEDRWEVSASRLALHELVGEGAFGRVRRATLAPATEVAVKMLKEFPTADEVRSFRAEMELMKSVGSHPHVVSLLGCCSGRRPLIVVEYCSRGDLLTFLRNSWDVMLTKRNARYYNTKDNLEYGTDLFKIDEHDQSKAVVNKLYNLQDVCDELTFLDLLSFCRQIAMGMEFLASNRVVHRDLAARNVMVTGDKTLKIADFGLSRDIYQENLYKQKGNGKLPVKWMALESLTHRIFTTHSDVWSFGVVMWEVVSVGCAPYPAVAAARLPRLLRAGYRMPRPANCTPQLYEVMMSCWRVRPNERPTFAKLREKLDALLSVAASDHYLTLDAPMDPPSPPASPALIPTTAPHSAPPPALDALLSDKKEWQRSHHYERPSTLSNRYTSPPVTQTA</sequence>
<evidence type="ECO:0000256" key="4">
    <source>
        <dbReference type="ARBA" id="ARBA00022692"/>
    </source>
</evidence>
<feature type="compositionally biased region" description="Basic and acidic residues" evidence="17">
    <location>
        <begin position="965"/>
        <end position="979"/>
    </location>
</feature>
<evidence type="ECO:0000259" key="21">
    <source>
        <dbReference type="PROSITE" id="PS50853"/>
    </source>
</evidence>
<dbReference type="InterPro" id="IPR008266">
    <property type="entry name" value="Tyr_kinase_AS"/>
</dbReference>
<dbReference type="PANTHER" id="PTHR24416:SF620">
    <property type="entry name" value="TYROSINE-PROTEIN KINASE RECEPTOR TORSO"/>
    <property type="match status" value="1"/>
</dbReference>
<dbReference type="Pfam" id="PF21468">
    <property type="entry name" value="Tor_FN3_2nd"/>
    <property type="match status" value="1"/>
</dbReference>
<evidence type="ECO:0000256" key="5">
    <source>
        <dbReference type="ARBA" id="ARBA00022729"/>
    </source>
</evidence>
<evidence type="ECO:0000256" key="16">
    <source>
        <dbReference type="PROSITE-ProRule" id="PRU10141"/>
    </source>
</evidence>
<evidence type="ECO:0000256" key="12">
    <source>
        <dbReference type="ARBA" id="ARBA00023137"/>
    </source>
</evidence>
<keyword evidence="11 18" id="KW-0472">Membrane</keyword>
<organism evidence="22">
    <name type="scientific">Papilio xuthus</name>
    <name type="common">Asian swallowtail butterfly</name>
    <dbReference type="NCBI Taxonomy" id="66420"/>
    <lineage>
        <taxon>Eukaryota</taxon>
        <taxon>Metazoa</taxon>
        <taxon>Ecdysozoa</taxon>
        <taxon>Arthropoda</taxon>
        <taxon>Hexapoda</taxon>
        <taxon>Insecta</taxon>
        <taxon>Pterygota</taxon>
        <taxon>Neoptera</taxon>
        <taxon>Endopterygota</taxon>
        <taxon>Lepidoptera</taxon>
        <taxon>Glossata</taxon>
        <taxon>Ditrysia</taxon>
        <taxon>Papilionoidea</taxon>
        <taxon>Papilionidae</taxon>
        <taxon>Papilioninae</taxon>
        <taxon>Papilio</taxon>
    </lineage>
</organism>
<dbReference type="Proteomes" id="UP000694872">
    <property type="component" value="Unplaced"/>
</dbReference>
<dbReference type="GO" id="GO:0005524">
    <property type="term" value="F:ATP binding"/>
    <property type="evidence" value="ECO:0007669"/>
    <property type="project" value="UniProtKB-UniRule"/>
</dbReference>
<accession>A0AAJ6Z1G0</accession>
<feature type="region of interest" description="Disordered" evidence="17">
    <location>
        <begin position="932"/>
        <end position="996"/>
    </location>
</feature>
<feature type="domain" description="Fibronectin type-III" evidence="21">
    <location>
        <begin position="270"/>
        <end position="364"/>
    </location>
</feature>
<dbReference type="GeneID" id="106114513"/>
<dbReference type="InterPro" id="IPR020635">
    <property type="entry name" value="Tyr_kinase_cat_dom"/>
</dbReference>
<dbReference type="PROSITE" id="PS50853">
    <property type="entry name" value="FN3"/>
    <property type="match status" value="1"/>
</dbReference>
<dbReference type="AlphaFoldDB" id="A0AAJ6Z1G0"/>
<dbReference type="InterPro" id="IPR001245">
    <property type="entry name" value="Ser-Thr/Tyr_kinase_cat_dom"/>
</dbReference>
<evidence type="ECO:0000256" key="19">
    <source>
        <dbReference type="SAM" id="SignalP"/>
    </source>
</evidence>
<dbReference type="InterPro" id="IPR000719">
    <property type="entry name" value="Prot_kinase_dom"/>
</dbReference>
<dbReference type="InterPro" id="IPR054166">
    <property type="entry name" value="Tor_FN3_3nd"/>
</dbReference>
<dbReference type="InterPro" id="IPR049336">
    <property type="entry name" value="Tor_FN3_2nd"/>
</dbReference>
<keyword evidence="10 18" id="KW-1133">Transmembrane helix</keyword>
<keyword evidence="8" id="KW-0418">Kinase</keyword>
<evidence type="ECO:0000256" key="17">
    <source>
        <dbReference type="SAM" id="MobiDB-lite"/>
    </source>
</evidence>
<dbReference type="CDD" id="cd00192">
    <property type="entry name" value="PTKc"/>
    <property type="match status" value="1"/>
</dbReference>
<dbReference type="Gene3D" id="3.30.200.20">
    <property type="entry name" value="Phosphorylase Kinase, domain 1"/>
    <property type="match status" value="1"/>
</dbReference>
<evidence type="ECO:0000256" key="15">
    <source>
        <dbReference type="ARBA" id="ARBA00051243"/>
    </source>
</evidence>
<evidence type="ECO:0000256" key="18">
    <source>
        <dbReference type="SAM" id="Phobius"/>
    </source>
</evidence>
<keyword evidence="4 18" id="KW-0812">Transmembrane</keyword>
<dbReference type="CTD" id="100322874"/>
<keyword evidence="12" id="KW-0829">Tyrosine-protein kinase</keyword>
<evidence type="ECO:0000256" key="2">
    <source>
        <dbReference type="ARBA" id="ARBA00011902"/>
    </source>
</evidence>